<dbReference type="InterPro" id="IPR052985">
    <property type="entry name" value="CoA-trans_III_biosynth/detox"/>
</dbReference>
<proteinExistence type="predicted"/>
<comment type="caution">
    <text evidence="1">The sequence shown here is derived from an EMBL/GenBank/DDBJ whole genome shotgun (WGS) entry which is preliminary data.</text>
</comment>
<dbReference type="InterPro" id="IPR003673">
    <property type="entry name" value="CoA-Trfase_fam_III"/>
</dbReference>
<accession>A0ABQ5V950</accession>
<dbReference type="Proteomes" id="UP001161391">
    <property type="component" value="Unassembled WGS sequence"/>
</dbReference>
<reference evidence="1" key="1">
    <citation type="journal article" date="2014" name="Int. J. Syst. Evol. Microbiol.">
        <title>Complete genome of a new Firmicutes species belonging to the dominant human colonic microbiota ('Ruminococcus bicirculans') reveals two chromosomes and a selective capacity to utilize plant glucans.</title>
        <authorList>
            <consortium name="NISC Comparative Sequencing Program"/>
            <person name="Wegmann U."/>
            <person name="Louis P."/>
            <person name="Goesmann A."/>
            <person name="Henrissat B."/>
            <person name="Duncan S.H."/>
            <person name="Flint H.J."/>
        </authorList>
    </citation>
    <scope>NUCLEOTIDE SEQUENCE</scope>
    <source>
        <strain evidence="1">NBRC 108219</strain>
    </source>
</reference>
<dbReference type="PANTHER" id="PTHR48229:SF1">
    <property type="entry name" value="ALPHA METHYLACYL-COA RACEMASE-RELATED"/>
    <property type="match status" value="1"/>
</dbReference>
<organism evidence="1 2">
    <name type="scientific">Algimonas ampicilliniresistens</name>
    <dbReference type="NCBI Taxonomy" id="1298735"/>
    <lineage>
        <taxon>Bacteria</taxon>
        <taxon>Pseudomonadati</taxon>
        <taxon>Pseudomonadota</taxon>
        <taxon>Alphaproteobacteria</taxon>
        <taxon>Maricaulales</taxon>
        <taxon>Robiginitomaculaceae</taxon>
        <taxon>Algimonas</taxon>
    </lineage>
</organism>
<reference evidence="1" key="2">
    <citation type="submission" date="2023-01" db="EMBL/GenBank/DDBJ databases">
        <title>Draft genome sequence of Algimonas ampicilliniresistens strain NBRC 108219.</title>
        <authorList>
            <person name="Sun Q."/>
            <person name="Mori K."/>
        </authorList>
    </citation>
    <scope>NUCLEOTIDE SEQUENCE</scope>
    <source>
        <strain evidence="1">NBRC 108219</strain>
    </source>
</reference>
<evidence type="ECO:0000313" key="2">
    <source>
        <dbReference type="Proteomes" id="UP001161391"/>
    </source>
</evidence>
<dbReference type="EMBL" id="BSNK01000001">
    <property type="protein sequence ID" value="GLQ23560.1"/>
    <property type="molecule type" value="Genomic_DNA"/>
</dbReference>
<dbReference type="Gene3D" id="3.40.50.10540">
    <property type="entry name" value="Crotonobetainyl-coa:carnitine coa-transferase, domain 1"/>
    <property type="match status" value="1"/>
</dbReference>
<dbReference type="SUPFAM" id="SSF89796">
    <property type="entry name" value="CoA-transferase family III (CaiB/BaiF)"/>
    <property type="match status" value="2"/>
</dbReference>
<sequence>MTIRAQVAEALNDAGLQSTGFSERGQGSWPSAFAVSDLAVASVGTVCSELASLSGRDDPVVIDRRLASLWCDLTIQPQGWALPPVWDDLAGIYQARDGFIRLHTNVPHHKAAALRALGVAAGRETVEAAVAGWDAEALEAAIVKENGCAARLMSLTDWRAHPQGRAVNAEPLITWSQSGKADAVWSPGPPDRLLAGLKVLDLTRVLAGPVCTRTLAGFGADVLRIDPPGWSEPLVEMEVTPGKRLSTLDLKTEPGRDCFLELLSQADVFVHGYRNGALETLGLGEDIRRATNPEVIDIALNAYGWTGPWSHRRGFDSLVQMSSGIAHHGMDWKGADRPVPLPVQALDFATGYLMTATVLRAIRIRTKIGAVLTARLSLARTSALLASVPADNDGSAFKPLAESDLSTDLEQTDWGPARRIRFPADQAMGWSIPARRLHSDAASWP</sequence>
<dbReference type="RefSeq" id="WP_284389095.1">
    <property type="nucleotide sequence ID" value="NZ_BSNK01000001.1"/>
</dbReference>
<protein>
    <submittedName>
        <fullName evidence="1">CoA-transferase</fullName>
    </submittedName>
</protein>
<dbReference type="InterPro" id="IPR023606">
    <property type="entry name" value="CoA-Trfase_III_dom_1_sf"/>
</dbReference>
<dbReference type="PANTHER" id="PTHR48229">
    <property type="entry name" value="CAIB/BAIF FAMILY ENZYME (AFU_ORTHOLOGUE AFUA_1G05360)-RELATED"/>
    <property type="match status" value="1"/>
</dbReference>
<evidence type="ECO:0000313" key="1">
    <source>
        <dbReference type="EMBL" id="GLQ23560.1"/>
    </source>
</evidence>
<gene>
    <name evidence="1" type="ORF">GCM10007853_14340</name>
</gene>
<keyword evidence="2" id="KW-1185">Reference proteome</keyword>
<name>A0ABQ5V950_9PROT</name>
<dbReference type="Pfam" id="PF02515">
    <property type="entry name" value="CoA_transf_3"/>
    <property type="match status" value="1"/>
</dbReference>